<keyword evidence="2" id="KW-0812">Transmembrane</keyword>
<keyword evidence="2" id="KW-0472">Membrane</keyword>
<evidence type="ECO:0000313" key="5">
    <source>
        <dbReference type="Proteomes" id="UP000030907"/>
    </source>
</evidence>
<dbReference type="STRING" id="1515612.SKP52_06370"/>
<dbReference type="PANTHER" id="PTHR30203">
    <property type="entry name" value="OUTER MEMBRANE CATION EFFLUX PROTEIN"/>
    <property type="match status" value="1"/>
</dbReference>
<dbReference type="Gene3D" id="1.20.1600.10">
    <property type="entry name" value="Outer membrane efflux proteins (OEP)"/>
    <property type="match status" value="1"/>
</dbReference>
<keyword evidence="2" id="KW-0564">Palmitate</keyword>
<dbReference type="Gene3D" id="2.20.200.10">
    <property type="entry name" value="Outer membrane efflux proteins (OEP)"/>
    <property type="match status" value="1"/>
</dbReference>
<gene>
    <name evidence="4" type="ORF">SKP52_06370</name>
</gene>
<organism evidence="4 5">
    <name type="scientific">Sphingopyxis fribergensis</name>
    <dbReference type="NCBI Taxonomy" id="1515612"/>
    <lineage>
        <taxon>Bacteria</taxon>
        <taxon>Pseudomonadati</taxon>
        <taxon>Pseudomonadota</taxon>
        <taxon>Alphaproteobacteria</taxon>
        <taxon>Sphingomonadales</taxon>
        <taxon>Sphingomonadaceae</taxon>
        <taxon>Sphingopyxis</taxon>
    </lineage>
</organism>
<dbReference type="OrthoDB" id="7181739at2"/>
<keyword evidence="5" id="KW-1185">Reference proteome</keyword>
<comment type="subcellular location">
    <subcellularLocation>
        <location evidence="2">Cell membrane</location>
        <topology evidence="2">Lipid-anchor</topology>
    </subcellularLocation>
</comment>
<dbReference type="SUPFAM" id="SSF56954">
    <property type="entry name" value="Outer membrane efflux proteins (OEP)"/>
    <property type="match status" value="1"/>
</dbReference>
<dbReference type="InterPro" id="IPR010131">
    <property type="entry name" value="MdtP/NodT-like"/>
</dbReference>
<dbReference type="PANTHER" id="PTHR30203:SF32">
    <property type="entry name" value="CATION EFFLUX SYSTEM PROTEIN CUSC"/>
    <property type="match status" value="1"/>
</dbReference>
<keyword evidence="2" id="KW-1134">Transmembrane beta strand</keyword>
<sequence>MRNLIALLAATTLAGCINMAPKHDRPALATAPAYPAEFAGDVTLGQRATDVSWQDFFADPQLQVLITQAIERNRDLAVAIAQIEEARGLYRIQDADRLPTVGASADATRTRGPSLTGPGTDTTNRYSVGVGVTSFELDFWGRVKNLSEAARSQYLATEQAERAFRLALVRDVASTYFASRGAEEQIELAEATVTSRKEGLRIAKRRLDAGVTSALDYRQSETLLTQAETQLASLKLGKAQADNFLSVLTGGPVAGPLPAPLPLVAQGQSPTLTAGLPSDLLVARPDVLAAEERLRAARANVGAARAAFFPSISLTGNLGFASGSLDNLFSNDGFGWSFGPSISLPIFDFGRNKGNLTVAEARENIAVATYERTVQGAFREVADALAGRRYLADQVEAQERGTLAQRRIADLARKRYREGVSTYLEVLDAERNLFAAEQTLIETRRAQVDNLVTLYVALGGGLVERR</sequence>
<dbReference type="EMBL" id="CP009122">
    <property type="protein sequence ID" value="AJA08199.1"/>
    <property type="molecule type" value="Genomic_DNA"/>
</dbReference>
<dbReference type="AlphaFoldDB" id="A0A0A7PE32"/>
<dbReference type="KEGG" id="sphk:SKP52_06370"/>
<keyword evidence="2 4" id="KW-0449">Lipoprotein</keyword>
<feature type="compositionally biased region" description="Polar residues" evidence="3">
    <location>
        <begin position="111"/>
        <end position="122"/>
    </location>
</feature>
<dbReference type="NCBIfam" id="TIGR01845">
    <property type="entry name" value="outer_NodT"/>
    <property type="match status" value="1"/>
</dbReference>
<dbReference type="InterPro" id="IPR003423">
    <property type="entry name" value="OMP_efflux"/>
</dbReference>
<reference evidence="4 5" key="1">
    <citation type="journal article" date="2015" name="Int. J. Syst. Evol. Microbiol.">
        <title>Description of Sphingopyxis fribergensis sp. nov. - a soil bacterium with the ability to degrade styrene and phenylacetic acid.</title>
        <authorList>
            <person name="Oelschlagel M."/>
            <person name="Ruckert C."/>
            <person name="Kalinowski J."/>
            <person name="Schmidt G."/>
            <person name="Schlomann M."/>
            <person name="Tischler D."/>
        </authorList>
    </citation>
    <scope>NUCLEOTIDE SEQUENCE [LARGE SCALE GENOMIC DNA]</scope>
    <source>
        <strain evidence="4 5">Kp5.2</strain>
    </source>
</reference>
<evidence type="ECO:0000256" key="3">
    <source>
        <dbReference type="SAM" id="MobiDB-lite"/>
    </source>
</evidence>
<name>A0A0A7PE32_9SPHN</name>
<dbReference type="GO" id="GO:0005886">
    <property type="term" value="C:plasma membrane"/>
    <property type="evidence" value="ECO:0007669"/>
    <property type="project" value="UniProtKB-SubCell"/>
</dbReference>
<dbReference type="HOGENOM" id="CLU_012817_13_3_5"/>
<evidence type="ECO:0000313" key="4">
    <source>
        <dbReference type="EMBL" id="AJA08199.1"/>
    </source>
</evidence>
<evidence type="ECO:0000256" key="1">
    <source>
        <dbReference type="ARBA" id="ARBA00007613"/>
    </source>
</evidence>
<evidence type="ECO:0000256" key="2">
    <source>
        <dbReference type="RuleBase" id="RU362097"/>
    </source>
</evidence>
<dbReference type="Proteomes" id="UP000030907">
    <property type="component" value="Chromosome"/>
</dbReference>
<accession>A0A0A7PE32</accession>
<proteinExistence type="inferred from homology"/>
<dbReference type="GO" id="GO:0015562">
    <property type="term" value="F:efflux transmembrane transporter activity"/>
    <property type="evidence" value="ECO:0007669"/>
    <property type="project" value="InterPro"/>
</dbReference>
<dbReference type="Pfam" id="PF02321">
    <property type="entry name" value="OEP"/>
    <property type="match status" value="2"/>
</dbReference>
<comment type="similarity">
    <text evidence="1 2">Belongs to the outer membrane factor (OMF) (TC 1.B.17) family.</text>
</comment>
<protein>
    <submittedName>
        <fullName evidence="4">RND efflux system, outer membrane lipoprotein, NodT</fullName>
    </submittedName>
</protein>
<dbReference type="RefSeq" id="WP_081997232.1">
    <property type="nucleotide sequence ID" value="NZ_CP009122.1"/>
</dbReference>
<feature type="region of interest" description="Disordered" evidence="3">
    <location>
        <begin position="102"/>
        <end position="122"/>
    </location>
</feature>
<dbReference type="PROSITE" id="PS51257">
    <property type="entry name" value="PROKAR_LIPOPROTEIN"/>
    <property type="match status" value="1"/>
</dbReference>